<dbReference type="SMART" id="SM00895">
    <property type="entry name" value="FCD"/>
    <property type="match status" value="1"/>
</dbReference>
<dbReference type="PANTHER" id="PTHR43537">
    <property type="entry name" value="TRANSCRIPTIONAL REGULATOR, GNTR FAMILY"/>
    <property type="match status" value="1"/>
</dbReference>
<dbReference type="RefSeq" id="WP_163773292.1">
    <property type="nucleotide sequence ID" value="NZ_JAAGXA010000011.1"/>
</dbReference>
<dbReference type="AlphaFoldDB" id="A0A6P0HMA8"/>
<evidence type="ECO:0000313" key="6">
    <source>
        <dbReference type="Proteomes" id="UP000468687"/>
    </source>
</evidence>
<dbReference type="GO" id="GO:0003700">
    <property type="term" value="F:DNA-binding transcription factor activity"/>
    <property type="evidence" value="ECO:0007669"/>
    <property type="project" value="InterPro"/>
</dbReference>
<reference evidence="5 6" key="1">
    <citation type="journal article" date="2014" name="Int. J. Syst. Evol. Microbiol.">
        <title>Nocardioides zeae sp. nov., isolated from the stem of Zea mays.</title>
        <authorList>
            <person name="Glaeser S.P."/>
            <person name="McInroy J.A."/>
            <person name="Busse H.J."/>
            <person name="Kampfer P."/>
        </authorList>
    </citation>
    <scope>NUCLEOTIDE SEQUENCE [LARGE SCALE GENOMIC DNA]</scope>
    <source>
        <strain evidence="5 6">JCM 30728</strain>
    </source>
</reference>
<dbReference type="InterPro" id="IPR008920">
    <property type="entry name" value="TF_FadR/GntR_C"/>
</dbReference>
<evidence type="ECO:0000256" key="3">
    <source>
        <dbReference type="ARBA" id="ARBA00023163"/>
    </source>
</evidence>
<gene>
    <name evidence="5" type="ORF">G3T38_15880</name>
</gene>
<dbReference type="PANTHER" id="PTHR43537:SF44">
    <property type="entry name" value="GNTR FAMILY REGULATORY PROTEIN"/>
    <property type="match status" value="1"/>
</dbReference>
<dbReference type="SUPFAM" id="SSF46785">
    <property type="entry name" value="Winged helix' DNA-binding domain"/>
    <property type="match status" value="1"/>
</dbReference>
<dbReference type="PRINTS" id="PR00035">
    <property type="entry name" value="HTHGNTR"/>
</dbReference>
<dbReference type="SUPFAM" id="SSF48008">
    <property type="entry name" value="GntR ligand-binding domain-like"/>
    <property type="match status" value="1"/>
</dbReference>
<dbReference type="InterPro" id="IPR011711">
    <property type="entry name" value="GntR_C"/>
</dbReference>
<comment type="caution">
    <text evidence="5">The sequence shown here is derived from an EMBL/GenBank/DDBJ whole genome shotgun (WGS) entry which is preliminary data.</text>
</comment>
<keyword evidence="1" id="KW-0805">Transcription regulation</keyword>
<keyword evidence="6" id="KW-1185">Reference proteome</keyword>
<dbReference type="GO" id="GO:0003677">
    <property type="term" value="F:DNA binding"/>
    <property type="evidence" value="ECO:0007669"/>
    <property type="project" value="UniProtKB-KW"/>
</dbReference>
<keyword evidence="3" id="KW-0804">Transcription</keyword>
<sequence>MRTTRAPKTSERVARELVNHIVENDLVEGTKLPNEKQLVEVFDVGRTTLREALRLLETRGVITIRPGPGGGPVVRRPRPDDLRESLTLILQFTGASLTDVFEARATLEPMIARLAADRLTDEQLDELQASVVEMRDRSDEHEVFLAENARFHSIIAEATGSSVLWVFNETLKSIADGAVVGVEYTPRRRVAVAAAHEKIVEALRSRDPLAAEVAMRDHVGEAGDFWKRKYPELSSRDMRWVH</sequence>
<dbReference type="EMBL" id="JAAGXA010000011">
    <property type="protein sequence ID" value="NEN79753.1"/>
    <property type="molecule type" value="Genomic_DNA"/>
</dbReference>
<evidence type="ECO:0000256" key="1">
    <source>
        <dbReference type="ARBA" id="ARBA00023015"/>
    </source>
</evidence>
<dbReference type="InterPro" id="IPR036390">
    <property type="entry name" value="WH_DNA-bd_sf"/>
</dbReference>
<dbReference type="SMART" id="SM00345">
    <property type="entry name" value="HTH_GNTR"/>
    <property type="match status" value="1"/>
</dbReference>
<dbReference type="InterPro" id="IPR036388">
    <property type="entry name" value="WH-like_DNA-bd_sf"/>
</dbReference>
<dbReference type="PROSITE" id="PS50949">
    <property type="entry name" value="HTH_GNTR"/>
    <property type="match status" value="1"/>
</dbReference>
<evidence type="ECO:0000256" key="2">
    <source>
        <dbReference type="ARBA" id="ARBA00023125"/>
    </source>
</evidence>
<dbReference type="CDD" id="cd07377">
    <property type="entry name" value="WHTH_GntR"/>
    <property type="match status" value="1"/>
</dbReference>
<accession>A0A6P0HMA8</accession>
<proteinExistence type="predicted"/>
<keyword evidence="2" id="KW-0238">DNA-binding</keyword>
<protein>
    <submittedName>
        <fullName evidence="5">FadR family transcriptional regulator</fullName>
    </submittedName>
</protein>
<evidence type="ECO:0000313" key="5">
    <source>
        <dbReference type="EMBL" id="NEN79753.1"/>
    </source>
</evidence>
<dbReference type="InterPro" id="IPR000524">
    <property type="entry name" value="Tscrpt_reg_HTH_GntR"/>
</dbReference>
<dbReference type="Proteomes" id="UP000468687">
    <property type="component" value="Unassembled WGS sequence"/>
</dbReference>
<dbReference type="Gene3D" id="1.10.10.10">
    <property type="entry name" value="Winged helix-like DNA-binding domain superfamily/Winged helix DNA-binding domain"/>
    <property type="match status" value="1"/>
</dbReference>
<dbReference type="Pfam" id="PF07729">
    <property type="entry name" value="FCD"/>
    <property type="match status" value="1"/>
</dbReference>
<name>A0A6P0HMA8_9ACTN</name>
<evidence type="ECO:0000259" key="4">
    <source>
        <dbReference type="PROSITE" id="PS50949"/>
    </source>
</evidence>
<organism evidence="5 6">
    <name type="scientific">Nocardioides zeae</name>
    <dbReference type="NCBI Taxonomy" id="1457234"/>
    <lineage>
        <taxon>Bacteria</taxon>
        <taxon>Bacillati</taxon>
        <taxon>Actinomycetota</taxon>
        <taxon>Actinomycetes</taxon>
        <taxon>Propionibacteriales</taxon>
        <taxon>Nocardioidaceae</taxon>
        <taxon>Nocardioides</taxon>
    </lineage>
</organism>
<dbReference type="Pfam" id="PF00392">
    <property type="entry name" value="GntR"/>
    <property type="match status" value="1"/>
</dbReference>
<dbReference type="Gene3D" id="1.20.120.530">
    <property type="entry name" value="GntR ligand-binding domain-like"/>
    <property type="match status" value="1"/>
</dbReference>
<feature type="domain" description="HTH gntR-type" evidence="4">
    <location>
        <begin position="7"/>
        <end position="77"/>
    </location>
</feature>